<proteinExistence type="predicted"/>
<gene>
    <name evidence="2" type="ORF">METZ01_LOCUS322535</name>
</gene>
<feature type="region of interest" description="Disordered" evidence="1">
    <location>
        <begin position="1"/>
        <end position="26"/>
    </location>
</feature>
<feature type="compositionally biased region" description="Polar residues" evidence="1">
    <location>
        <begin position="1"/>
        <end position="13"/>
    </location>
</feature>
<protein>
    <submittedName>
        <fullName evidence="2">Uncharacterized protein</fullName>
    </submittedName>
</protein>
<dbReference type="EMBL" id="UINC01105617">
    <property type="protein sequence ID" value="SVC69681.1"/>
    <property type="molecule type" value="Genomic_DNA"/>
</dbReference>
<feature type="non-terminal residue" evidence="2">
    <location>
        <position position="26"/>
    </location>
</feature>
<evidence type="ECO:0000256" key="1">
    <source>
        <dbReference type="SAM" id="MobiDB-lite"/>
    </source>
</evidence>
<sequence length="26" mass="2800">MSSNNHVTEQNGLYSPPESVSGRAHT</sequence>
<reference evidence="2" key="1">
    <citation type="submission" date="2018-05" db="EMBL/GenBank/DDBJ databases">
        <authorList>
            <person name="Lanie J.A."/>
            <person name="Ng W.-L."/>
            <person name="Kazmierczak K.M."/>
            <person name="Andrzejewski T.M."/>
            <person name="Davidsen T.M."/>
            <person name="Wayne K.J."/>
            <person name="Tettelin H."/>
            <person name="Glass J.I."/>
            <person name="Rusch D."/>
            <person name="Podicherti R."/>
            <person name="Tsui H.-C.T."/>
            <person name="Winkler M.E."/>
        </authorList>
    </citation>
    <scope>NUCLEOTIDE SEQUENCE</scope>
</reference>
<organism evidence="2">
    <name type="scientific">marine metagenome</name>
    <dbReference type="NCBI Taxonomy" id="408172"/>
    <lineage>
        <taxon>unclassified sequences</taxon>
        <taxon>metagenomes</taxon>
        <taxon>ecological metagenomes</taxon>
    </lineage>
</organism>
<name>A0A382PCS3_9ZZZZ</name>
<evidence type="ECO:0000313" key="2">
    <source>
        <dbReference type="EMBL" id="SVC69681.1"/>
    </source>
</evidence>
<dbReference type="AlphaFoldDB" id="A0A382PCS3"/>
<accession>A0A382PCS3</accession>